<accession>A0A562SLL9</accession>
<evidence type="ECO:0000256" key="1">
    <source>
        <dbReference type="SAM" id="SignalP"/>
    </source>
</evidence>
<organism evidence="2 3">
    <name type="scientific">Lacibacter cauensis</name>
    <dbReference type="NCBI Taxonomy" id="510947"/>
    <lineage>
        <taxon>Bacteria</taxon>
        <taxon>Pseudomonadati</taxon>
        <taxon>Bacteroidota</taxon>
        <taxon>Chitinophagia</taxon>
        <taxon>Chitinophagales</taxon>
        <taxon>Chitinophagaceae</taxon>
        <taxon>Lacibacter</taxon>
    </lineage>
</organism>
<comment type="caution">
    <text evidence="2">The sequence shown here is derived from an EMBL/GenBank/DDBJ whole genome shotgun (WGS) entry which is preliminary data.</text>
</comment>
<dbReference type="OrthoDB" id="9862074at2"/>
<feature type="chain" id="PRO_5022108393" evidence="1">
    <location>
        <begin position="23"/>
        <end position="98"/>
    </location>
</feature>
<dbReference type="RefSeq" id="WP_144886778.1">
    <property type="nucleotide sequence ID" value="NZ_VLLE01000004.1"/>
</dbReference>
<name>A0A562SLL9_9BACT</name>
<reference evidence="2 3" key="1">
    <citation type="journal article" date="2015" name="Stand. Genomic Sci.">
        <title>Genomic Encyclopedia of Bacterial and Archaeal Type Strains, Phase III: the genomes of soil and plant-associated and newly described type strains.</title>
        <authorList>
            <person name="Whitman W.B."/>
            <person name="Woyke T."/>
            <person name="Klenk H.P."/>
            <person name="Zhou Y."/>
            <person name="Lilburn T.G."/>
            <person name="Beck B.J."/>
            <person name="De Vos P."/>
            <person name="Vandamme P."/>
            <person name="Eisen J.A."/>
            <person name="Garrity G."/>
            <person name="Hugenholtz P."/>
            <person name="Kyrpides N.C."/>
        </authorList>
    </citation>
    <scope>NUCLEOTIDE SEQUENCE [LARGE SCALE GENOMIC DNA]</scope>
    <source>
        <strain evidence="2 3">CGMCC 1.7271</strain>
    </source>
</reference>
<dbReference type="EMBL" id="VLLE01000004">
    <property type="protein sequence ID" value="TWI81590.1"/>
    <property type="molecule type" value="Genomic_DNA"/>
</dbReference>
<dbReference type="AlphaFoldDB" id="A0A562SLL9"/>
<proteinExistence type="predicted"/>
<sequence length="98" mass="11177">MKKQLISIFLAIVLSIQLLPLAQISAAMYQNQQMTEELPHSDTAPTPSFTEELHKHFVTATHEELIHLTELNFTELIHHAAKVYTRLSDDVQTRPPNC</sequence>
<evidence type="ECO:0000313" key="2">
    <source>
        <dbReference type="EMBL" id="TWI81590.1"/>
    </source>
</evidence>
<protein>
    <submittedName>
        <fullName evidence="2">Uncharacterized protein</fullName>
    </submittedName>
</protein>
<feature type="signal peptide" evidence="1">
    <location>
        <begin position="1"/>
        <end position="22"/>
    </location>
</feature>
<keyword evidence="1" id="KW-0732">Signal</keyword>
<keyword evidence="3" id="KW-1185">Reference proteome</keyword>
<evidence type="ECO:0000313" key="3">
    <source>
        <dbReference type="Proteomes" id="UP000316167"/>
    </source>
</evidence>
<gene>
    <name evidence="2" type="ORF">IQ13_2608</name>
</gene>
<dbReference type="Proteomes" id="UP000316167">
    <property type="component" value="Unassembled WGS sequence"/>
</dbReference>